<feature type="non-terminal residue" evidence="1">
    <location>
        <position position="34"/>
    </location>
</feature>
<accession>A0A401RIX4</accession>
<evidence type="ECO:0000313" key="2">
    <source>
        <dbReference type="Proteomes" id="UP000287033"/>
    </source>
</evidence>
<gene>
    <name evidence="1" type="ORF">chiPu_0022344</name>
</gene>
<reference evidence="1 2" key="1">
    <citation type="journal article" date="2018" name="Nat. Ecol. Evol.">
        <title>Shark genomes provide insights into elasmobranch evolution and the origin of vertebrates.</title>
        <authorList>
            <person name="Hara Y"/>
            <person name="Yamaguchi K"/>
            <person name="Onimaru K"/>
            <person name="Kadota M"/>
            <person name="Koyanagi M"/>
            <person name="Keeley SD"/>
            <person name="Tatsumi K"/>
            <person name="Tanaka K"/>
            <person name="Motone F"/>
            <person name="Kageyama Y"/>
            <person name="Nozu R"/>
            <person name="Adachi N"/>
            <person name="Nishimura O"/>
            <person name="Nakagawa R"/>
            <person name="Tanegashima C"/>
            <person name="Kiyatake I"/>
            <person name="Matsumoto R"/>
            <person name="Murakumo K"/>
            <person name="Nishida K"/>
            <person name="Terakita A"/>
            <person name="Kuratani S"/>
            <person name="Sato K"/>
            <person name="Hyodo S Kuraku.S."/>
        </authorList>
    </citation>
    <scope>NUCLEOTIDE SEQUENCE [LARGE SCALE GENOMIC DNA]</scope>
</reference>
<protein>
    <submittedName>
        <fullName evidence="1">Uncharacterized protein</fullName>
    </submittedName>
</protein>
<dbReference type="EMBL" id="BEZZ01007149">
    <property type="protein sequence ID" value="GCC18102.1"/>
    <property type="molecule type" value="Genomic_DNA"/>
</dbReference>
<comment type="caution">
    <text evidence="1">The sequence shown here is derived from an EMBL/GenBank/DDBJ whole genome shotgun (WGS) entry which is preliminary data.</text>
</comment>
<keyword evidence="2" id="KW-1185">Reference proteome</keyword>
<sequence>MINRATKLGEELVGSRCRRFPFNEATKTLSHVAA</sequence>
<dbReference type="Proteomes" id="UP000287033">
    <property type="component" value="Unassembled WGS sequence"/>
</dbReference>
<proteinExistence type="predicted"/>
<evidence type="ECO:0000313" key="1">
    <source>
        <dbReference type="EMBL" id="GCC18102.1"/>
    </source>
</evidence>
<name>A0A401RIX4_CHIPU</name>
<dbReference type="AlphaFoldDB" id="A0A401RIX4"/>
<organism evidence="1 2">
    <name type="scientific">Chiloscyllium punctatum</name>
    <name type="common">Brownbanded bambooshark</name>
    <name type="synonym">Hemiscyllium punctatum</name>
    <dbReference type="NCBI Taxonomy" id="137246"/>
    <lineage>
        <taxon>Eukaryota</taxon>
        <taxon>Metazoa</taxon>
        <taxon>Chordata</taxon>
        <taxon>Craniata</taxon>
        <taxon>Vertebrata</taxon>
        <taxon>Chondrichthyes</taxon>
        <taxon>Elasmobranchii</taxon>
        <taxon>Galeomorphii</taxon>
        <taxon>Galeoidea</taxon>
        <taxon>Orectolobiformes</taxon>
        <taxon>Hemiscylliidae</taxon>
        <taxon>Chiloscyllium</taxon>
    </lineage>
</organism>